<evidence type="ECO:0000313" key="2">
    <source>
        <dbReference type="Proteomes" id="UP000681967"/>
    </source>
</evidence>
<reference evidence="1" key="1">
    <citation type="submission" date="2021-02" db="EMBL/GenBank/DDBJ databases">
        <authorList>
            <person name="Nowell W R."/>
        </authorList>
    </citation>
    <scope>NUCLEOTIDE SEQUENCE</scope>
</reference>
<dbReference type="Proteomes" id="UP000681967">
    <property type="component" value="Unassembled WGS sequence"/>
</dbReference>
<sequence length="95" mass="10986">MHTNSNNNVLFYRTTVKSKMSDTMNAQEIQAAIKTTKNRMKRRKQIRARHRMDLNNLRQSIPSCAQDLSNLLSALKVTKQSIDQRADIENVQRIG</sequence>
<dbReference type="EMBL" id="CAJOBH010017667">
    <property type="protein sequence ID" value="CAF4201081.1"/>
    <property type="molecule type" value="Genomic_DNA"/>
</dbReference>
<name>A0A8S2S6L6_9BILA</name>
<gene>
    <name evidence="1" type="ORF">BYL167_LOCUS23648</name>
</gene>
<dbReference type="AlphaFoldDB" id="A0A8S2S6L6"/>
<comment type="caution">
    <text evidence="1">The sequence shown here is derived from an EMBL/GenBank/DDBJ whole genome shotgun (WGS) entry which is preliminary data.</text>
</comment>
<accession>A0A8S2S6L6</accession>
<evidence type="ECO:0000313" key="1">
    <source>
        <dbReference type="EMBL" id="CAF4201081.1"/>
    </source>
</evidence>
<organism evidence="1 2">
    <name type="scientific">Rotaria magnacalcarata</name>
    <dbReference type="NCBI Taxonomy" id="392030"/>
    <lineage>
        <taxon>Eukaryota</taxon>
        <taxon>Metazoa</taxon>
        <taxon>Spiralia</taxon>
        <taxon>Gnathifera</taxon>
        <taxon>Rotifera</taxon>
        <taxon>Eurotatoria</taxon>
        <taxon>Bdelloidea</taxon>
        <taxon>Philodinida</taxon>
        <taxon>Philodinidae</taxon>
        <taxon>Rotaria</taxon>
    </lineage>
</organism>
<proteinExistence type="predicted"/>
<protein>
    <submittedName>
        <fullName evidence="1">Uncharacterized protein</fullName>
    </submittedName>
</protein>